<feature type="region of interest" description="Disordered" evidence="1">
    <location>
        <begin position="424"/>
        <end position="443"/>
    </location>
</feature>
<dbReference type="Proteomes" id="UP001516023">
    <property type="component" value="Unassembled WGS sequence"/>
</dbReference>
<evidence type="ECO:0000313" key="3">
    <source>
        <dbReference type="EMBL" id="KAL3785730.1"/>
    </source>
</evidence>
<dbReference type="SUPFAM" id="SSF54695">
    <property type="entry name" value="POZ domain"/>
    <property type="match status" value="1"/>
</dbReference>
<protein>
    <recommendedName>
        <fullName evidence="2">BTB domain-containing protein</fullName>
    </recommendedName>
</protein>
<dbReference type="CDD" id="cd18186">
    <property type="entry name" value="BTB_POZ_ZBTB_KLHL-like"/>
    <property type="match status" value="1"/>
</dbReference>
<reference evidence="3 4" key="1">
    <citation type="journal article" date="2020" name="G3 (Bethesda)">
        <title>Improved Reference Genome for Cyclotella cryptica CCMP332, a Model for Cell Wall Morphogenesis, Salinity Adaptation, and Lipid Production in Diatoms (Bacillariophyta).</title>
        <authorList>
            <person name="Roberts W.R."/>
            <person name="Downey K.M."/>
            <person name="Ruck E.C."/>
            <person name="Traller J.C."/>
            <person name="Alverson A.J."/>
        </authorList>
    </citation>
    <scope>NUCLEOTIDE SEQUENCE [LARGE SCALE GENOMIC DNA]</scope>
    <source>
        <strain evidence="3 4">CCMP332</strain>
    </source>
</reference>
<proteinExistence type="predicted"/>
<gene>
    <name evidence="3" type="ORF">HJC23_006299</name>
</gene>
<evidence type="ECO:0000256" key="1">
    <source>
        <dbReference type="SAM" id="MobiDB-lite"/>
    </source>
</evidence>
<dbReference type="PANTHER" id="PTHR31240">
    <property type="entry name" value="MATERNAL EFFECT EMBRYO ARREST 18"/>
    <property type="match status" value="1"/>
</dbReference>
<dbReference type="Gene3D" id="3.30.710.10">
    <property type="entry name" value="Potassium Channel Kv1.1, Chain A"/>
    <property type="match status" value="1"/>
</dbReference>
<dbReference type="PANTHER" id="PTHR31240:SF0">
    <property type="entry name" value="MATERNAL EFFECT EMBRYO ARREST 18"/>
    <property type="match status" value="1"/>
</dbReference>
<feature type="region of interest" description="Disordered" evidence="1">
    <location>
        <begin position="480"/>
        <end position="500"/>
    </location>
</feature>
<feature type="compositionally biased region" description="Low complexity" evidence="1">
    <location>
        <begin position="489"/>
        <end position="500"/>
    </location>
</feature>
<dbReference type="Gene3D" id="3.40.50.10680">
    <property type="entry name" value="CofD-like domains"/>
    <property type="match status" value="1"/>
</dbReference>
<dbReference type="Pfam" id="PF01933">
    <property type="entry name" value="CofD"/>
    <property type="match status" value="1"/>
</dbReference>
<sequence>MFVYKSHSPSSQYTRSQTPQSTIKFVLSSILLLPIPSRAFLVCAFISKTPRTLPRPNKAPTTRAHVPFDRYRFISSSQVQMDAYKDESDNDSEPHNPRRGRPGIVVFSGGTAFNSAAAEMASRIIQVGVPSVDEIPFAGDVVGEGSCISRENSLVDLMTLGSVDGGMTFEDCVEEKALTLGATQTKWTGLNDVKSSVGITGGTKVWHVLPVTDDGGSTAEIVRVLGGLEMATSFHSPAVGDIRSRLLRLAPGTTKEARAVRRLLGHRLVSMESWKEKNASSQENITKDMISRMAREEWLDILDGGSDGSSEHPLWKEVSTPYRSIIRSFLVHFHSQVLQTHNGQRHSQTFPPFDFTGGSVGNFFFAGARTFFGSLPAAIFLFSKVAGIPSGSRVLPAVLTEERLVLGAELKNKKRIRGQYNISHPRSSFATDNESSAAGHRPVVKSGKIDSQEAIMSLHPSPISRITYLLHDPIWQRKFQSNTAPSHQSTETKTVSSTKSNLDWNDRHEIYPEPNPLVLDAIANANCIVYGCGSLFTSVLPSLILSGVGEAIAERNDPRNVPKILLLNGWHDRETSWSEPGEGHDERIVKQMDATACVKAIVRALDQGGKWAKLEESFTDENLLEDFVASENDYDYETTNIDDCNELGLKPPPSVTDYITHILYPIGTEIDLNVQSLNEYCEWRKKLCDHQLRQQFLQLSMKESLEQQLPTPLGGKRDLCSIKLIGVASIPANTCSDSSHEEEQSCRRVFHPPSLTASKTNDSDHRSNKLRPNRQCSGIIRSRRLSVSLEIAEPMIPATKLLSVKPDVSVVVGSGENRQEFECYGVLLAYASPVLDAMLSSGMKESVNRRIEFPTKDPEVWNLFLKCIDPSREHENDKVLNASNVQWLVPLFHELGMDRYLIKCEDIIYTHWLRFRKTMWNRKKMSRCIEILSFATKYHLQQTIYEAAYQINKRLEWFYWGYGDPDLFDFSTVQELLELLRPLRNGTHSTRASSMLDWLWILMTSPNADPISVIDNNEMCAHYVHNAMHQQHESMKSMLHQIFAENRVSRVKIKIKGIKMPELLSDFPLYEVDSIDNACFLGLKGPKFNRSCEISCDGKTVYMHSEERCSPYRDHHDNECFKETSTTNDRIRFSEADVIVAVGNGAKMKEHKCHAAILSLVSSKLDSMIANSSGRLLLRHVNPIHWQMFYEYIDPGENGGDIKLHKYDAEFLELLEELM</sequence>
<organism evidence="3 4">
    <name type="scientific">Cyclotella cryptica</name>
    <dbReference type="NCBI Taxonomy" id="29204"/>
    <lineage>
        <taxon>Eukaryota</taxon>
        <taxon>Sar</taxon>
        <taxon>Stramenopiles</taxon>
        <taxon>Ochrophyta</taxon>
        <taxon>Bacillariophyta</taxon>
        <taxon>Coscinodiscophyceae</taxon>
        <taxon>Thalassiosirophycidae</taxon>
        <taxon>Stephanodiscales</taxon>
        <taxon>Stephanodiscaceae</taxon>
        <taxon>Cyclotella</taxon>
    </lineage>
</organism>
<accession>A0ABD3PGY2</accession>
<evidence type="ECO:0000259" key="2">
    <source>
        <dbReference type="Pfam" id="PF00651"/>
    </source>
</evidence>
<feature type="region of interest" description="Disordered" evidence="1">
    <location>
        <begin position="82"/>
        <end position="101"/>
    </location>
</feature>
<feature type="compositionally biased region" description="Polar residues" evidence="1">
    <location>
        <begin position="424"/>
        <end position="436"/>
    </location>
</feature>
<feature type="compositionally biased region" description="Basic and acidic residues" evidence="1">
    <location>
        <begin position="83"/>
        <end position="96"/>
    </location>
</feature>
<name>A0ABD3PGY2_9STRA</name>
<keyword evidence="4" id="KW-1185">Reference proteome</keyword>
<dbReference type="Pfam" id="PF00651">
    <property type="entry name" value="BTB"/>
    <property type="match status" value="1"/>
</dbReference>
<feature type="domain" description="BTB" evidence="2">
    <location>
        <begin position="807"/>
        <end position="910"/>
    </location>
</feature>
<dbReference type="InterPro" id="IPR011333">
    <property type="entry name" value="SKP1/BTB/POZ_sf"/>
</dbReference>
<dbReference type="AlphaFoldDB" id="A0ABD3PGY2"/>
<feature type="region of interest" description="Disordered" evidence="1">
    <location>
        <begin position="746"/>
        <end position="773"/>
    </location>
</feature>
<dbReference type="InterPro" id="IPR002882">
    <property type="entry name" value="CofD"/>
</dbReference>
<dbReference type="EMBL" id="JABMIG020000210">
    <property type="protein sequence ID" value="KAL3785730.1"/>
    <property type="molecule type" value="Genomic_DNA"/>
</dbReference>
<dbReference type="InterPro" id="IPR000210">
    <property type="entry name" value="BTB/POZ_dom"/>
</dbReference>
<comment type="caution">
    <text evidence="3">The sequence shown here is derived from an EMBL/GenBank/DDBJ whole genome shotgun (WGS) entry which is preliminary data.</text>
</comment>
<dbReference type="InterPro" id="IPR038136">
    <property type="entry name" value="CofD-like_dom_sf"/>
</dbReference>
<evidence type="ECO:0000313" key="4">
    <source>
        <dbReference type="Proteomes" id="UP001516023"/>
    </source>
</evidence>
<dbReference type="SUPFAM" id="SSF142338">
    <property type="entry name" value="CofD-like"/>
    <property type="match status" value="1"/>
</dbReference>